<evidence type="ECO:0000313" key="13">
    <source>
        <dbReference type="RefSeq" id="XP_011300702.1"/>
    </source>
</evidence>
<keyword evidence="6 10" id="KW-0378">Hydrolase</keyword>
<dbReference type="PANTHER" id="PTHR12260:SF6">
    <property type="entry name" value="DAMAGE-CONTROL PHOSPHATASE ARMT1"/>
    <property type="match status" value="1"/>
</dbReference>
<dbReference type="InterPro" id="IPR039763">
    <property type="entry name" value="ARMT1"/>
</dbReference>
<sequence>MTYSVLRVSQFVVITLLVACIITDSCKTSKFKSKMTVVNSSADIQGLLDIETPVGARLSGKYRKSFGYKTMKDRAPVILTKVIDTMSRNKESIINKYGEEASAELKQVMGNISQLRSELMTNKPLQLLILSDSEKDGDARLWNDRIRDKAINDSSPVTWFETDWLLCETYMYRRLRQIYALTQNLSSLDCFEEQKEYAFTSALNSISALAKYTLDLANKTDNHISSANKEDFIALMKLNLWGNRCDLSHSGGVAVNASQHCAPMDRLSMIDPNLLIDNTSSVWDLLTKAATGRDVIIDVVLDNAGYELFTDLSLALFVTRHKLATKIRFYVKNHPWYISDVTAKDCRWTIESMKNSTNSKLQEFGKICGDYFDSGTWTIEDEPFWTSPYDFSQMKIKAPDLYSKLSEAKLIIFKGDLNYRKLMGDINWEHTTDLVTALRGFRPSNLVTLRTLKADVCVGLLPGKADDLCSQHGGNDWLVSGQYGVIHASIDAQVD</sequence>
<evidence type="ECO:0000256" key="1">
    <source>
        <dbReference type="ARBA" id="ARBA00000807"/>
    </source>
</evidence>
<evidence type="ECO:0000256" key="10">
    <source>
        <dbReference type="RuleBase" id="RU367030"/>
    </source>
</evidence>
<dbReference type="Gene3D" id="3.40.50.10880">
    <property type="entry name" value="Uncharacterised protein PF01937, DUF89, domain 3"/>
    <property type="match status" value="1"/>
</dbReference>
<dbReference type="PROSITE" id="PS51257">
    <property type="entry name" value="PROKAR_LIPOPROTEIN"/>
    <property type="match status" value="1"/>
</dbReference>
<evidence type="ECO:0000256" key="9">
    <source>
        <dbReference type="ARBA" id="ARBA00048809"/>
    </source>
</evidence>
<comment type="catalytic activity">
    <reaction evidence="2 10">
        <text>beta-D-fructose 1-phosphate + H2O = D-fructose + phosphate</text>
        <dbReference type="Rhea" id="RHEA:35603"/>
        <dbReference type="ChEBI" id="CHEBI:15377"/>
        <dbReference type="ChEBI" id="CHEBI:37721"/>
        <dbReference type="ChEBI" id="CHEBI:43474"/>
        <dbReference type="ChEBI" id="CHEBI:138881"/>
    </reaction>
</comment>
<dbReference type="GO" id="GO:0030643">
    <property type="term" value="P:intracellular phosphate ion homeostasis"/>
    <property type="evidence" value="ECO:0007669"/>
    <property type="project" value="UniProtKB-ARBA"/>
</dbReference>
<dbReference type="InterPro" id="IPR002791">
    <property type="entry name" value="ARMT1-like_metal-bd"/>
</dbReference>
<dbReference type="Pfam" id="PF01937">
    <property type="entry name" value="ARMT1-like_dom"/>
    <property type="match status" value="1"/>
</dbReference>
<evidence type="ECO:0000256" key="2">
    <source>
        <dbReference type="ARBA" id="ARBA00001326"/>
    </source>
</evidence>
<dbReference type="GO" id="GO:0051998">
    <property type="term" value="F:protein carboxyl O-methyltransferase activity"/>
    <property type="evidence" value="ECO:0007669"/>
    <property type="project" value="UniProtKB-UniRule"/>
</dbReference>
<dbReference type="SUPFAM" id="SSF111321">
    <property type="entry name" value="AF1104-like"/>
    <property type="match status" value="1"/>
</dbReference>
<comment type="function">
    <text evidence="8 10">Metal-dependent phosphatase that shows phosphatase activity against several substrates, including fructose-1-phosphate and fructose-6-phosphate. Its preference for fructose-1-phosphate, a strong glycating agent that causes DNA damage rather than a canonical yeast metabolite, suggests a damage-control function in hexose phosphate metabolism. Has also been shown to have O-methyltransferase activity that methylates glutamate residues of target proteins to form gamma-glutamyl methyl ester residues. Possibly methylates PCNA, suggesting it is involved in the DNA damage response.</text>
</comment>
<keyword evidence="10" id="KW-0808">Transferase</keyword>
<dbReference type="GO" id="GO:0016791">
    <property type="term" value="F:phosphatase activity"/>
    <property type="evidence" value="ECO:0007669"/>
    <property type="project" value="TreeGrafter"/>
</dbReference>
<gene>
    <name evidence="13" type="primary">LOC105265096</name>
</gene>
<feature type="domain" description="Damage-control phosphatase ARMT1-like metal-binding" evidence="11">
    <location>
        <begin position="70"/>
        <end position="467"/>
    </location>
</feature>
<dbReference type="GO" id="GO:0005634">
    <property type="term" value="C:nucleus"/>
    <property type="evidence" value="ECO:0007669"/>
    <property type="project" value="TreeGrafter"/>
</dbReference>
<name>A0A9R1TYK2_9HYME</name>
<evidence type="ECO:0000259" key="11">
    <source>
        <dbReference type="Pfam" id="PF01937"/>
    </source>
</evidence>
<comment type="domain">
    <text evidence="10">Subfamily III proteins have a conserved RTxK motif about 40-50 residues from the C-terminus; the threonine may be replaced by serine or cysteine.</text>
</comment>
<dbReference type="EC" id="2.1.1.-" evidence="10"/>
<keyword evidence="10" id="KW-0489">Methyltransferase</keyword>
<dbReference type="AlphaFoldDB" id="A0A9R1TYK2"/>
<organism evidence="12 13">
    <name type="scientific">Fopius arisanus</name>
    <dbReference type="NCBI Taxonomy" id="64838"/>
    <lineage>
        <taxon>Eukaryota</taxon>
        <taxon>Metazoa</taxon>
        <taxon>Ecdysozoa</taxon>
        <taxon>Arthropoda</taxon>
        <taxon>Hexapoda</taxon>
        <taxon>Insecta</taxon>
        <taxon>Pterygota</taxon>
        <taxon>Neoptera</taxon>
        <taxon>Endopterygota</taxon>
        <taxon>Hymenoptera</taxon>
        <taxon>Apocrita</taxon>
        <taxon>Ichneumonoidea</taxon>
        <taxon>Braconidae</taxon>
        <taxon>Opiinae</taxon>
        <taxon>Fopius</taxon>
    </lineage>
</organism>
<dbReference type="GO" id="GO:0032259">
    <property type="term" value="P:methylation"/>
    <property type="evidence" value="ECO:0007669"/>
    <property type="project" value="UniProtKB-KW"/>
</dbReference>
<evidence type="ECO:0000256" key="4">
    <source>
        <dbReference type="ARBA" id="ARBA00022596"/>
    </source>
</evidence>
<keyword evidence="5 10" id="KW-0479">Metal-binding</keyword>
<dbReference type="Proteomes" id="UP000694866">
    <property type="component" value="Unplaced"/>
</dbReference>
<keyword evidence="12" id="KW-1185">Reference proteome</keyword>
<dbReference type="RefSeq" id="XP_011300702.1">
    <property type="nucleotide sequence ID" value="XM_011302400.1"/>
</dbReference>
<dbReference type="OrthoDB" id="541375at2759"/>
<dbReference type="GO" id="GO:0016462">
    <property type="term" value="F:pyrophosphatase activity"/>
    <property type="evidence" value="ECO:0007669"/>
    <property type="project" value="UniProtKB-ARBA"/>
</dbReference>
<protein>
    <recommendedName>
        <fullName evidence="10">Sugar phosphate phosphatase</fullName>
        <ecNumber evidence="10">2.1.1.-</ecNumber>
        <ecNumber evidence="10">3.1.3.-</ecNumber>
    </recommendedName>
</protein>
<keyword evidence="4" id="KW-0533">Nickel</keyword>
<dbReference type="GeneID" id="105265096"/>
<evidence type="ECO:0000256" key="5">
    <source>
        <dbReference type="ARBA" id="ARBA00022723"/>
    </source>
</evidence>
<dbReference type="GO" id="GO:0046872">
    <property type="term" value="F:metal ion binding"/>
    <property type="evidence" value="ECO:0007669"/>
    <property type="project" value="UniProtKB-UniRule"/>
</dbReference>
<dbReference type="GO" id="GO:0006974">
    <property type="term" value="P:DNA damage response"/>
    <property type="evidence" value="ECO:0007669"/>
    <property type="project" value="TreeGrafter"/>
</dbReference>
<reference evidence="13" key="1">
    <citation type="submission" date="2025-08" db="UniProtKB">
        <authorList>
            <consortium name="RefSeq"/>
        </authorList>
    </citation>
    <scope>IDENTIFICATION</scope>
    <source>
        <strain evidence="13">USDA-PBARC FA_bdor</strain>
        <tissue evidence="13">Whole organism</tissue>
    </source>
</reference>
<comment type="similarity">
    <text evidence="3 10">Belongs to the damage-control phosphatase family. Sugar phosphate phosphatase III subfamily.</text>
</comment>
<dbReference type="PANTHER" id="PTHR12260">
    <property type="entry name" value="DAMAGE-CONTROL PHOSPHATASE ARMT1"/>
    <property type="match status" value="1"/>
</dbReference>
<dbReference type="KEGG" id="fas:105265096"/>
<dbReference type="EC" id="3.1.3.-" evidence="10"/>
<dbReference type="Gene3D" id="1.20.930.60">
    <property type="match status" value="1"/>
</dbReference>
<comment type="catalytic activity">
    <reaction evidence="1 10">
        <text>L-glutamyl-[protein] + S-adenosyl-L-methionine = [protein]-L-glutamate 5-O-methyl ester + S-adenosyl-L-homocysteine</text>
        <dbReference type="Rhea" id="RHEA:24452"/>
        <dbReference type="Rhea" id="RHEA-COMP:10208"/>
        <dbReference type="Rhea" id="RHEA-COMP:10311"/>
        <dbReference type="ChEBI" id="CHEBI:29973"/>
        <dbReference type="ChEBI" id="CHEBI:57856"/>
        <dbReference type="ChEBI" id="CHEBI:59789"/>
        <dbReference type="ChEBI" id="CHEBI:82795"/>
    </reaction>
</comment>
<dbReference type="FunFam" id="3.40.50.10880:FF:000005">
    <property type="entry name" value="DUF89-domain-containing protein"/>
    <property type="match status" value="1"/>
</dbReference>
<proteinExistence type="inferred from homology"/>
<comment type="cofactor">
    <cofactor evidence="10">
        <name>Mn(2+)</name>
        <dbReference type="ChEBI" id="CHEBI:29035"/>
    </cofactor>
    <cofactor evidence="10">
        <name>Ni(2+)</name>
        <dbReference type="ChEBI" id="CHEBI:49786"/>
    </cofactor>
</comment>
<keyword evidence="7 10" id="KW-0464">Manganese</keyword>
<evidence type="ECO:0000256" key="8">
    <source>
        <dbReference type="ARBA" id="ARBA00045980"/>
    </source>
</evidence>
<dbReference type="InterPro" id="IPR036075">
    <property type="entry name" value="ARMT-1-like_metal-bd_sf"/>
</dbReference>
<evidence type="ECO:0000256" key="3">
    <source>
        <dbReference type="ARBA" id="ARBA00009519"/>
    </source>
</evidence>
<evidence type="ECO:0000256" key="6">
    <source>
        <dbReference type="ARBA" id="ARBA00022801"/>
    </source>
</evidence>
<evidence type="ECO:0000256" key="7">
    <source>
        <dbReference type="ARBA" id="ARBA00023211"/>
    </source>
</evidence>
<accession>A0A9R1TYK2</accession>
<comment type="catalytic activity">
    <reaction evidence="9 10">
        <text>beta-D-fructose 6-phosphate = dihydroxyacetone + D-glyceraldehyde 3-phosphate</text>
        <dbReference type="Rhea" id="RHEA:28002"/>
        <dbReference type="ChEBI" id="CHEBI:16016"/>
        <dbReference type="ChEBI" id="CHEBI:57634"/>
        <dbReference type="ChEBI" id="CHEBI:59776"/>
    </reaction>
</comment>
<evidence type="ECO:0000313" key="12">
    <source>
        <dbReference type="Proteomes" id="UP000694866"/>
    </source>
</evidence>